<proteinExistence type="predicted"/>
<dbReference type="NCBIfam" id="NF038404">
    <property type="entry name" value="perm_prefix_2"/>
    <property type="match status" value="1"/>
</dbReference>
<dbReference type="InterPro" id="IPR047699">
    <property type="entry name" value="Permease_put_prefix"/>
</dbReference>
<feature type="transmembrane region" description="Helical" evidence="6">
    <location>
        <begin position="515"/>
        <end position="535"/>
    </location>
</feature>
<comment type="subcellular location">
    <subcellularLocation>
        <location evidence="1">Cell membrane</location>
        <topology evidence="1">Multi-pass membrane protein</topology>
    </subcellularLocation>
</comment>
<dbReference type="Proteomes" id="UP000598820">
    <property type="component" value="Unassembled WGS sequence"/>
</dbReference>
<dbReference type="GO" id="GO:0005886">
    <property type="term" value="C:plasma membrane"/>
    <property type="evidence" value="ECO:0007669"/>
    <property type="project" value="UniProtKB-SubCell"/>
</dbReference>
<feature type="transmembrane region" description="Helical" evidence="6">
    <location>
        <begin position="102"/>
        <end position="123"/>
    </location>
</feature>
<gene>
    <name evidence="9" type="ORF">IC229_11090</name>
</gene>
<evidence type="ECO:0000256" key="4">
    <source>
        <dbReference type="ARBA" id="ARBA00022989"/>
    </source>
</evidence>
<name>A0A926XV83_9BACT</name>
<feature type="transmembrane region" description="Helical" evidence="6">
    <location>
        <begin position="419"/>
        <end position="441"/>
    </location>
</feature>
<dbReference type="RefSeq" id="WP_190887035.1">
    <property type="nucleotide sequence ID" value="NZ_JACWZY010000007.1"/>
</dbReference>
<dbReference type="InterPro" id="IPR003838">
    <property type="entry name" value="ABC3_permease_C"/>
</dbReference>
<accession>A0A926XV83</accession>
<feature type="transmembrane region" description="Helical" evidence="6">
    <location>
        <begin position="843"/>
        <end position="863"/>
    </location>
</feature>
<sequence>MNVSNGPPRFAHWLLTRLHPNDTLEEVEGDLDELYTYWHERAGRTQATLRYLLNVVSVLPPFVRRRKRELYHQNASSLHPIMIRNYLKIAWRNLAKNKVYSAINIGGLAVGMAVAMLIGLWIYDELTFNQYHQNYSRVAQVMRHEWFDGRKETGGQSSPIPLGTELQTAFGDEFSYVVLSTKPVNYIIASGDAKFNQSGRFMEAGAPELLTLRMVQGSRAGLHELNTILLTETLAKKLFGDENPINRIVTIDTQVNVKVTGVYEDLPTNSEFRGTSYIAPFDLYGSLNTWVKDARDNWGDKSFPIYVQIAPNKTFEQVSARIKGVMLPHLKAENAASKPEVFLHPMSNWHLFSAFENGANVTSEPMKYVLFYGVIGLFVLLLACINFTNLSTARSEKRAKEVGIRKAIGSVRAQLTSQFLSESVLVSMVAFGLCLVLVQLALPWFNRVADKQIVILWVNPIFWLACITFTLFTALLAGSYPAFYLSSLQPVKTLKGLYSSGSPSGWHSAIASRKILVVFQFTISIALIIGTASVYQQIQLAKNRPVGYDRKGLLSFPKNGFLGKENVLRDELLRTGVAAEVAESAYPLTNEGSNNTGFDWRGKTPTMSDDFGTIRISAEYGKAVGWQFIAGRDFSRRFRSDSSGLIINESAMKVMGIQHAVGEQVRSEHWQKGTFTILGVVKDMVMASPFERVRPTIFSIQGTKRWMLVKINPQVSLHTALPKLEATFKAVVPDVPFDYKFADEEYALKFTAEERIGKLASFFASLAIFISCLGLFGLASFMAERRTKEIGVRKVLGASALTIWRLLSQEFVLLVLIAFAIATPTAYYFLSNWLQKYEYHTNVSWWIFAMSGMGTLIITLLTVSYQSIKAALVNPVKSLRSE</sequence>
<reference evidence="9" key="1">
    <citation type="submission" date="2020-09" db="EMBL/GenBank/DDBJ databases">
        <authorList>
            <person name="Kim M.K."/>
        </authorList>
    </citation>
    <scope>NUCLEOTIDE SEQUENCE</scope>
    <source>
        <strain evidence="9">BT702</strain>
    </source>
</reference>
<protein>
    <submittedName>
        <fullName evidence="9">ABC transporter permease</fullName>
    </submittedName>
</protein>
<dbReference type="EMBL" id="JACWZY010000007">
    <property type="protein sequence ID" value="MBD2701183.1"/>
    <property type="molecule type" value="Genomic_DNA"/>
</dbReference>
<keyword evidence="5 6" id="KW-0472">Membrane</keyword>
<dbReference type="PANTHER" id="PTHR30572">
    <property type="entry name" value="MEMBRANE COMPONENT OF TRANSPORTER-RELATED"/>
    <property type="match status" value="1"/>
</dbReference>
<dbReference type="Pfam" id="PF02687">
    <property type="entry name" value="FtsX"/>
    <property type="match status" value="2"/>
</dbReference>
<evidence type="ECO:0000256" key="6">
    <source>
        <dbReference type="SAM" id="Phobius"/>
    </source>
</evidence>
<keyword evidence="4 6" id="KW-1133">Transmembrane helix</keyword>
<feature type="transmembrane region" description="Helical" evidence="6">
    <location>
        <begin position="369"/>
        <end position="390"/>
    </location>
</feature>
<evidence type="ECO:0000259" key="8">
    <source>
        <dbReference type="Pfam" id="PF12704"/>
    </source>
</evidence>
<dbReference type="PANTHER" id="PTHR30572:SF18">
    <property type="entry name" value="ABC-TYPE MACROLIDE FAMILY EXPORT SYSTEM PERMEASE COMPONENT 2"/>
    <property type="match status" value="1"/>
</dbReference>
<evidence type="ECO:0000256" key="1">
    <source>
        <dbReference type="ARBA" id="ARBA00004651"/>
    </source>
</evidence>
<dbReference type="AlphaFoldDB" id="A0A926XV83"/>
<keyword evidence="10" id="KW-1185">Reference proteome</keyword>
<evidence type="ECO:0000313" key="10">
    <source>
        <dbReference type="Proteomes" id="UP000598820"/>
    </source>
</evidence>
<dbReference type="InterPro" id="IPR050250">
    <property type="entry name" value="Macrolide_Exporter_MacB"/>
</dbReference>
<feature type="transmembrane region" description="Helical" evidence="6">
    <location>
        <begin position="461"/>
        <end position="485"/>
    </location>
</feature>
<feature type="domain" description="MacB-like periplasmic core" evidence="8">
    <location>
        <begin position="101"/>
        <end position="323"/>
    </location>
</feature>
<comment type="caution">
    <text evidence="9">The sequence shown here is derived from an EMBL/GenBank/DDBJ whole genome shotgun (WGS) entry which is preliminary data.</text>
</comment>
<feature type="domain" description="ABC3 transporter permease C-terminal" evidence="7">
    <location>
        <begin position="762"/>
        <end position="871"/>
    </location>
</feature>
<keyword evidence="2" id="KW-1003">Cell membrane</keyword>
<evidence type="ECO:0000256" key="5">
    <source>
        <dbReference type="ARBA" id="ARBA00023136"/>
    </source>
</evidence>
<evidence type="ECO:0000256" key="2">
    <source>
        <dbReference type="ARBA" id="ARBA00022475"/>
    </source>
</evidence>
<evidence type="ECO:0000313" key="9">
    <source>
        <dbReference type="EMBL" id="MBD2701183.1"/>
    </source>
</evidence>
<feature type="domain" description="ABC3 transporter permease C-terminal" evidence="7">
    <location>
        <begin position="374"/>
        <end position="490"/>
    </location>
</feature>
<feature type="transmembrane region" description="Helical" evidence="6">
    <location>
        <begin position="811"/>
        <end position="831"/>
    </location>
</feature>
<organism evidence="9 10">
    <name type="scientific">Spirosoma profusum</name>
    <dbReference type="NCBI Taxonomy" id="2771354"/>
    <lineage>
        <taxon>Bacteria</taxon>
        <taxon>Pseudomonadati</taxon>
        <taxon>Bacteroidota</taxon>
        <taxon>Cytophagia</taxon>
        <taxon>Cytophagales</taxon>
        <taxon>Cytophagaceae</taxon>
        <taxon>Spirosoma</taxon>
    </lineage>
</organism>
<evidence type="ECO:0000256" key="3">
    <source>
        <dbReference type="ARBA" id="ARBA00022692"/>
    </source>
</evidence>
<evidence type="ECO:0000259" key="7">
    <source>
        <dbReference type="Pfam" id="PF02687"/>
    </source>
</evidence>
<keyword evidence="3 6" id="KW-0812">Transmembrane</keyword>
<dbReference type="GO" id="GO:0022857">
    <property type="term" value="F:transmembrane transporter activity"/>
    <property type="evidence" value="ECO:0007669"/>
    <property type="project" value="TreeGrafter"/>
</dbReference>
<dbReference type="Pfam" id="PF12704">
    <property type="entry name" value="MacB_PCD"/>
    <property type="match status" value="1"/>
</dbReference>
<feature type="transmembrane region" description="Helical" evidence="6">
    <location>
        <begin position="759"/>
        <end position="783"/>
    </location>
</feature>
<dbReference type="InterPro" id="IPR025857">
    <property type="entry name" value="MacB_PCD"/>
</dbReference>